<dbReference type="AlphaFoldDB" id="A0A5C1PWU3"/>
<feature type="domain" description="Acyl-CoA dehydrogenase/oxidase N-terminal" evidence="8">
    <location>
        <begin position="39"/>
        <end position="158"/>
    </location>
</feature>
<evidence type="ECO:0000259" key="6">
    <source>
        <dbReference type="Pfam" id="PF00441"/>
    </source>
</evidence>
<dbReference type="PANTHER" id="PTHR42803:SF1">
    <property type="entry name" value="BROAD-SPECIFICITY LINEAR ACYL-COA DEHYDROGENASE FADE5"/>
    <property type="match status" value="1"/>
</dbReference>
<evidence type="ECO:0000256" key="4">
    <source>
        <dbReference type="ARBA" id="ARBA00022827"/>
    </source>
</evidence>
<dbReference type="InterPro" id="IPR036250">
    <property type="entry name" value="AcylCo_DH-like_C"/>
</dbReference>
<dbReference type="Gene3D" id="1.10.540.10">
    <property type="entry name" value="Acyl-CoA dehydrogenase/oxidase, N-terminal domain"/>
    <property type="match status" value="1"/>
</dbReference>
<dbReference type="Pfam" id="PF12806">
    <property type="entry name" value="Acyl-CoA_dh_C"/>
    <property type="match status" value="1"/>
</dbReference>
<dbReference type="Pfam" id="PF02770">
    <property type="entry name" value="Acyl-CoA_dh_M"/>
    <property type="match status" value="1"/>
</dbReference>
<reference evidence="10 13" key="2">
    <citation type="submission" date="2024-06" db="EMBL/GenBank/DDBJ databases">
        <title>Genomic Encyclopedia of Type Strains, Phase IV (KMG-IV): sequencing the most valuable type-strain genomes for metagenomic binning, comparative biology and taxonomic classification.</title>
        <authorList>
            <person name="Goeker M."/>
        </authorList>
    </citation>
    <scope>NUCLEOTIDE SEQUENCE [LARGE SCALE GENOMIC DNA]</scope>
    <source>
        <strain evidence="10 13">D-501</strain>
    </source>
</reference>
<dbReference type="InterPro" id="IPR006091">
    <property type="entry name" value="Acyl-CoA_Oxase/DH_mid-dom"/>
</dbReference>
<gene>
    <name evidence="10" type="ORF">ABIC99_003301</name>
    <name evidence="11" type="ORF">EWH46_03130</name>
</gene>
<dbReference type="Gene3D" id="2.40.110.10">
    <property type="entry name" value="Butyryl-CoA Dehydrogenase, subunit A, domain 2"/>
    <property type="match status" value="1"/>
</dbReference>
<dbReference type="GO" id="GO:0016627">
    <property type="term" value="F:oxidoreductase activity, acting on the CH-CH group of donors"/>
    <property type="evidence" value="ECO:0007669"/>
    <property type="project" value="InterPro"/>
</dbReference>
<dbReference type="SUPFAM" id="SSF56645">
    <property type="entry name" value="Acyl-CoA dehydrogenase NM domain-like"/>
    <property type="match status" value="1"/>
</dbReference>
<evidence type="ECO:0000259" key="9">
    <source>
        <dbReference type="Pfam" id="PF12806"/>
    </source>
</evidence>
<dbReference type="GO" id="GO:0050660">
    <property type="term" value="F:flavin adenine dinucleotide binding"/>
    <property type="evidence" value="ECO:0007669"/>
    <property type="project" value="InterPro"/>
</dbReference>
<evidence type="ECO:0000256" key="2">
    <source>
        <dbReference type="ARBA" id="ARBA00009347"/>
    </source>
</evidence>
<accession>A0A5C1PWU3</accession>
<dbReference type="EMBL" id="CP035708">
    <property type="protein sequence ID" value="QEM99866.1"/>
    <property type="molecule type" value="Genomic_DNA"/>
</dbReference>
<organism evidence="11 12">
    <name type="scientific">Sphaerotilus sulfidivorans</name>
    <dbReference type="NCBI Taxonomy" id="639200"/>
    <lineage>
        <taxon>Bacteria</taxon>
        <taxon>Pseudomonadati</taxon>
        <taxon>Pseudomonadota</taxon>
        <taxon>Betaproteobacteria</taxon>
        <taxon>Burkholderiales</taxon>
        <taxon>Sphaerotilaceae</taxon>
        <taxon>Sphaerotilus</taxon>
    </lineage>
</organism>
<dbReference type="KEGG" id="snn:EWH46_03130"/>
<dbReference type="InterPro" id="IPR009100">
    <property type="entry name" value="AcylCoA_DH/oxidase_NM_dom_sf"/>
</dbReference>
<keyword evidence="5" id="KW-0560">Oxidoreductase</keyword>
<dbReference type="InterPro" id="IPR052166">
    <property type="entry name" value="Diverse_Acyl-CoA_DH"/>
</dbReference>
<dbReference type="InterPro" id="IPR046373">
    <property type="entry name" value="Acyl-CoA_Oxase/DH_mid-dom_sf"/>
</dbReference>
<evidence type="ECO:0000313" key="11">
    <source>
        <dbReference type="EMBL" id="QEM99866.1"/>
    </source>
</evidence>
<dbReference type="Pfam" id="PF00441">
    <property type="entry name" value="Acyl-CoA_dh_1"/>
    <property type="match status" value="1"/>
</dbReference>
<evidence type="ECO:0000256" key="5">
    <source>
        <dbReference type="ARBA" id="ARBA00023002"/>
    </source>
</evidence>
<feature type="domain" description="Acyl-CoA oxidase/dehydrogenase middle" evidence="7">
    <location>
        <begin position="163"/>
        <end position="274"/>
    </location>
</feature>
<dbReference type="Pfam" id="PF02771">
    <property type="entry name" value="Acyl-CoA_dh_N"/>
    <property type="match status" value="1"/>
</dbReference>
<proteinExistence type="inferred from homology"/>
<evidence type="ECO:0000256" key="1">
    <source>
        <dbReference type="ARBA" id="ARBA00001974"/>
    </source>
</evidence>
<evidence type="ECO:0000313" key="12">
    <source>
        <dbReference type="Proteomes" id="UP000323522"/>
    </source>
</evidence>
<evidence type="ECO:0000313" key="10">
    <source>
        <dbReference type="EMBL" id="MET3605472.1"/>
    </source>
</evidence>
<evidence type="ECO:0000259" key="7">
    <source>
        <dbReference type="Pfam" id="PF02770"/>
    </source>
</evidence>
<sequence>MSYIPPLERMRFVIEQVLDAPASWRAMPDFAEVDADLAREVLEQAGRFAQDVIAPLNGPADLQGCTWQSGGTVKTPDGFPAAWRAFVEGGWPALPCAPEDGGQGLPQLLNAALFEMLVGANHAWTMYPGLLHGACEAIRHHAVPALRERYLPRVVSGEWLATMNLTEPQAGSDLGLSRTRCEPVDAAAPVANGAAVTVTGQKIFISGGDQDMTDNIVHLVLARLPGAPDGTKGLTLVLVPKILPDGRRNGAWCDGIEKKMGIKGSATAQMRFEQAEGWILGEPNAGLAAMFLMMNSARLHVGMQGLGHLEAATRIASAYAQERLQLRAPSRPAGSDAAAARGPDPIAWHPAMRRILLDLQARTEGARVIAYWTALLLDEAEHHPDAAVRAQRHDLVALLTPVVKAFLTHLGHHGANEALGVLGGHGYVHDWGIEQHVRDSRIALIYEGTNEIQAIDLLMRKVLDRPGRLALLLEVLRGEAGTLDTLAGTAADGDPAGLARWAALLRDEATTLERATATLQRERAARPDLPFLVADDYLHALGHTLLAWAWARLLRASLGDLDAARRQRLQALCAHGRDWLLPAARWRWTRIESGVPELAWPGL</sequence>
<name>A0A5C1PWU3_9BURK</name>
<dbReference type="InterPro" id="IPR013786">
    <property type="entry name" value="AcylCoA_DH/ox_N"/>
</dbReference>
<dbReference type="PANTHER" id="PTHR42803">
    <property type="entry name" value="ACYL-COA DEHYDROGENASE"/>
    <property type="match status" value="1"/>
</dbReference>
<keyword evidence="3" id="KW-0285">Flavoprotein</keyword>
<comment type="cofactor">
    <cofactor evidence="1">
        <name>FAD</name>
        <dbReference type="ChEBI" id="CHEBI:57692"/>
    </cofactor>
</comment>
<keyword evidence="4" id="KW-0274">FAD</keyword>
<keyword evidence="13" id="KW-1185">Reference proteome</keyword>
<dbReference type="EMBL" id="JBEPLS010000017">
    <property type="protein sequence ID" value="MET3605472.1"/>
    <property type="molecule type" value="Genomic_DNA"/>
</dbReference>
<evidence type="ECO:0000313" key="13">
    <source>
        <dbReference type="Proteomes" id="UP001549111"/>
    </source>
</evidence>
<dbReference type="RefSeq" id="WP_149502620.1">
    <property type="nucleotide sequence ID" value="NZ_CP035708.1"/>
</dbReference>
<reference evidence="11 12" key="1">
    <citation type="submission" date="2019-02" db="EMBL/GenBank/DDBJ databases">
        <title>Complete Genome Sequence and Methylome Analysis of Sphaerotilus natans subsp. sulfidivorans D-507.</title>
        <authorList>
            <person name="Fomenkov A."/>
            <person name="Gridneva E."/>
            <person name="Smolyakov D."/>
            <person name="Dubinina G."/>
            <person name="Vincze T."/>
            <person name="Grabovich M."/>
            <person name="Roberts R.J."/>
        </authorList>
    </citation>
    <scope>NUCLEOTIDE SEQUENCE [LARGE SCALE GENOMIC DNA]</scope>
    <source>
        <strain evidence="11 12">D-507</strain>
    </source>
</reference>
<evidence type="ECO:0000259" key="8">
    <source>
        <dbReference type="Pfam" id="PF02771"/>
    </source>
</evidence>
<dbReference type="Gene3D" id="1.20.140.10">
    <property type="entry name" value="Butyryl-CoA Dehydrogenase, subunit A, domain 3"/>
    <property type="match status" value="1"/>
</dbReference>
<dbReference type="InterPro" id="IPR009075">
    <property type="entry name" value="AcylCo_DH/oxidase_C"/>
</dbReference>
<dbReference type="Proteomes" id="UP001549111">
    <property type="component" value="Unassembled WGS sequence"/>
</dbReference>
<dbReference type="InterPro" id="IPR025878">
    <property type="entry name" value="Acyl-CoA_dh-like_C_dom"/>
</dbReference>
<feature type="domain" description="Acetyl-CoA dehydrogenase-like C-terminal" evidence="9">
    <location>
        <begin position="487"/>
        <end position="594"/>
    </location>
</feature>
<evidence type="ECO:0000256" key="3">
    <source>
        <dbReference type="ARBA" id="ARBA00022630"/>
    </source>
</evidence>
<feature type="domain" description="Acyl-CoA dehydrogenase/oxidase C-terminal" evidence="6">
    <location>
        <begin position="284"/>
        <end position="458"/>
    </location>
</feature>
<dbReference type="OrthoDB" id="9764895at2"/>
<dbReference type="InterPro" id="IPR037069">
    <property type="entry name" value="AcylCoA_DH/ox_N_sf"/>
</dbReference>
<dbReference type="SUPFAM" id="SSF47203">
    <property type="entry name" value="Acyl-CoA dehydrogenase C-terminal domain-like"/>
    <property type="match status" value="1"/>
</dbReference>
<comment type="similarity">
    <text evidence="2">Belongs to the acyl-CoA dehydrogenase family.</text>
</comment>
<protein>
    <submittedName>
        <fullName evidence="10 11">Acyl-CoA dehydrogenase</fullName>
    </submittedName>
</protein>
<dbReference type="Proteomes" id="UP000323522">
    <property type="component" value="Chromosome"/>
</dbReference>